<comment type="caution">
    <text evidence="2">The sequence shown here is derived from an EMBL/GenBank/DDBJ whole genome shotgun (WGS) entry which is preliminary data.</text>
</comment>
<accession>A0A1S2LA17</accession>
<organism evidence="2 3">
    <name type="scientific">Anaerobacillus arseniciselenatis</name>
    <dbReference type="NCBI Taxonomy" id="85682"/>
    <lineage>
        <taxon>Bacteria</taxon>
        <taxon>Bacillati</taxon>
        <taxon>Bacillota</taxon>
        <taxon>Bacilli</taxon>
        <taxon>Bacillales</taxon>
        <taxon>Bacillaceae</taxon>
        <taxon>Anaerobacillus</taxon>
    </lineage>
</organism>
<dbReference type="Proteomes" id="UP000180098">
    <property type="component" value="Unassembled WGS sequence"/>
</dbReference>
<evidence type="ECO:0000313" key="2">
    <source>
        <dbReference type="EMBL" id="OIJ09251.1"/>
    </source>
</evidence>
<evidence type="ECO:0000256" key="1">
    <source>
        <dbReference type="SAM" id="SignalP"/>
    </source>
</evidence>
<feature type="chain" id="PRO_5039046642" description="SurA N-terminal domain-containing protein" evidence="1">
    <location>
        <begin position="19"/>
        <end position="180"/>
    </location>
</feature>
<protein>
    <recommendedName>
        <fullName evidence="4">SurA N-terminal domain-containing protein</fullName>
    </recommendedName>
</protein>
<dbReference type="OrthoDB" id="2967013at2"/>
<sequence length="180" mass="20851">MKKNLSIILLILFISLLAACQTPEEVAEEADTDVLITFLNESITVKDAENGKMHPEDEINDVAKELLFQEIVLIEADKAGISYDDFDLEALVNQTLQLFEFDEEAIAFLTEKSELYNLSAEEYIDTIWRETLRKRLIVNNYLAEEIDFHSEKPEEEILAEIETVQNNLLAKYEDQIEYHF</sequence>
<evidence type="ECO:0000313" key="3">
    <source>
        <dbReference type="Proteomes" id="UP000180098"/>
    </source>
</evidence>
<reference evidence="2 3" key="1">
    <citation type="submission" date="2016-10" db="EMBL/GenBank/DDBJ databases">
        <title>Draft genome sequences of four alkaliphilic bacteria belonging to the Anaerobacillus genus.</title>
        <authorList>
            <person name="Bassil N.M."/>
            <person name="Lloyd J.R."/>
        </authorList>
    </citation>
    <scope>NUCLEOTIDE SEQUENCE [LARGE SCALE GENOMIC DNA]</scope>
    <source>
        <strain evidence="2 3">DSM 15340</strain>
    </source>
</reference>
<name>A0A1S2LA17_9BACI</name>
<dbReference type="RefSeq" id="WP_071314595.1">
    <property type="nucleotide sequence ID" value="NZ_MLQQ01000046.1"/>
</dbReference>
<proteinExistence type="predicted"/>
<dbReference type="InterPro" id="IPR027304">
    <property type="entry name" value="Trigger_fact/SurA_dom_sf"/>
</dbReference>
<gene>
    <name evidence="2" type="ORF">BKP35_17085</name>
</gene>
<keyword evidence="1" id="KW-0732">Signal</keyword>
<dbReference type="EMBL" id="MLQQ01000046">
    <property type="protein sequence ID" value="OIJ09251.1"/>
    <property type="molecule type" value="Genomic_DNA"/>
</dbReference>
<dbReference type="AlphaFoldDB" id="A0A1S2LA17"/>
<evidence type="ECO:0008006" key="4">
    <source>
        <dbReference type="Google" id="ProtNLM"/>
    </source>
</evidence>
<dbReference type="PROSITE" id="PS51257">
    <property type="entry name" value="PROKAR_LIPOPROTEIN"/>
    <property type="match status" value="1"/>
</dbReference>
<feature type="signal peptide" evidence="1">
    <location>
        <begin position="1"/>
        <end position="18"/>
    </location>
</feature>
<dbReference type="SUPFAM" id="SSF109998">
    <property type="entry name" value="Triger factor/SurA peptide-binding domain-like"/>
    <property type="match status" value="1"/>
</dbReference>
<keyword evidence="3" id="KW-1185">Reference proteome</keyword>